<protein>
    <submittedName>
        <fullName evidence="1">DUF488 domain-containing protein</fullName>
    </submittedName>
</protein>
<comment type="caution">
    <text evidence="1">The sequence shown here is derived from an EMBL/GenBank/DDBJ whole genome shotgun (WGS) entry which is preliminary data.</text>
</comment>
<sequence length="168" mass="18195">MRRILYTIGYEGADIGAFLSTLDACGIEQLLDIRDVPVSRKPGFSKSVLETKLRDRGIDYAHLKALGDPKPGREAMRRGDYPAFLEIYTKHLASDAAQEALGAAVAIAGARVSVLLCFERSPKECHRTIVAAEMSELGDFEIRNIGVNAAPTPARLLGFHTGLAALNL</sequence>
<dbReference type="PANTHER" id="PTHR39337">
    <property type="entry name" value="BLR5642 PROTEIN"/>
    <property type="match status" value="1"/>
</dbReference>
<dbReference type="InterPro" id="IPR007438">
    <property type="entry name" value="DUF488"/>
</dbReference>
<proteinExistence type="predicted"/>
<dbReference type="AlphaFoldDB" id="A0A838L3G5"/>
<dbReference type="Pfam" id="PF04343">
    <property type="entry name" value="DUF488"/>
    <property type="match status" value="1"/>
</dbReference>
<dbReference type="RefSeq" id="WP_160365132.1">
    <property type="nucleotide sequence ID" value="NZ_JACEIB010000001.1"/>
</dbReference>
<dbReference type="InterPro" id="IPR014519">
    <property type="entry name" value="UCP024492"/>
</dbReference>
<dbReference type="EMBL" id="JACEIB010000001">
    <property type="protein sequence ID" value="MBA2933072.1"/>
    <property type="molecule type" value="Genomic_DNA"/>
</dbReference>
<keyword evidence="2" id="KW-1185">Reference proteome</keyword>
<dbReference type="PANTHER" id="PTHR39337:SF1">
    <property type="entry name" value="BLR5642 PROTEIN"/>
    <property type="match status" value="1"/>
</dbReference>
<evidence type="ECO:0000313" key="1">
    <source>
        <dbReference type="EMBL" id="MBA2933072.1"/>
    </source>
</evidence>
<gene>
    <name evidence="1" type="ORF">HZF05_03070</name>
</gene>
<dbReference type="Proteomes" id="UP000570166">
    <property type="component" value="Unassembled WGS sequence"/>
</dbReference>
<reference evidence="1 2" key="1">
    <citation type="submission" date="2020-07" db="EMBL/GenBank/DDBJ databases">
        <authorList>
            <person name="Sun Q."/>
        </authorList>
    </citation>
    <scope>NUCLEOTIDE SEQUENCE [LARGE SCALE GENOMIC DNA]</scope>
    <source>
        <strain evidence="1 2">CGMCC 1.13654</strain>
    </source>
</reference>
<organism evidence="1 2">
    <name type="scientific">Sphingomonas chungangi</name>
    <dbReference type="NCBI Taxonomy" id="2683589"/>
    <lineage>
        <taxon>Bacteria</taxon>
        <taxon>Pseudomonadati</taxon>
        <taxon>Pseudomonadota</taxon>
        <taxon>Alphaproteobacteria</taxon>
        <taxon>Sphingomonadales</taxon>
        <taxon>Sphingomonadaceae</taxon>
        <taxon>Sphingomonas</taxon>
    </lineage>
</organism>
<accession>A0A838L3G5</accession>
<dbReference type="PIRSF" id="PIRSF024492">
    <property type="entry name" value="UCP024492"/>
    <property type="match status" value="1"/>
</dbReference>
<evidence type="ECO:0000313" key="2">
    <source>
        <dbReference type="Proteomes" id="UP000570166"/>
    </source>
</evidence>
<name>A0A838L3G5_9SPHN</name>